<name>A1WP26_VEREI</name>
<evidence type="ECO:0000259" key="1">
    <source>
        <dbReference type="Pfam" id="PF17989"/>
    </source>
</evidence>
<dbReference type="AlphaFoldDB" id="A1WP26"/>
<dbReference type="InterPro" id="IPR040607">
    <property type="entry name" value="ALP_N"/>
</dbReference>
<organism evidence="3 4">
    <name type="scientific">Verminephrobacter eiseniae (strain EF01-2)</name>
    <dbReference type="NCBI Taxonomy" id="391735"/>
    <lineage>
        <taxon>Bacteria</taxon>
        <taxon>Pseudomonadati</taxon>
        <taxon>Pseudomonadota</taxon>
        <taxon>Betaproteobacteria</taxon>
        <taxon>Burkholderiales</taxon>
        <taxon>Comamonadaceae</taxon>
        <taxon>Verminephrobacter</taxon>
    </lineage>
</organism>
<reference evidence="4" key="1">
    <citation type="submission" date="2006-12" db="EMBL/GenBank/DDBJ databases">
        <title>Complete sequence of chromosome 1 of Verminephrobacter eiseniae EF01-2.</title>
        <authorList>
            <person name="Copeland A."/>
            <person name="Lucas S."/>
            <person name="Lapidus A."/>
            <person name="Barry K."/>
            <person name="Detter J.C."/>
            <person name="Glavina del Rio T."/>
            <person name="Dalin E."/>
            <person name="Tice H."/>
            <person name="Pitluck S."/>
            <person name="Chertkov O."/>
            <person name="Brettin T."/>
            <person name="Bruce D."/>
            <person name="Han C."/>
            <person name="Tapia R."/>
            <person name="Gilna P."/>
            <person name="Schmutz J."/>
            <person name="Larimer F."/>
            <person name="Land M."/>
            <person name="Hauser L."/>
            <person name="Kyrpides N."/>
            <person name="Kim E."/>
            <person name="Stahl D."/>
            <person name="Richardson P."/>
        </authorList>
    </citation>
    <scope>NUCLEOTIDE SEQUENCE [LARGE SCALE GENOMIC DNA]</scope>
    <source>
        <strain evidence="4">EF01-2</strain>
    </source>
</reference>
<dbReference type="GeneID" id="76462060"/>
<evidence type="ECO:0000313" key="3">
    <source>
        <dbReference type="EMBL" id="ABM59383.1"/>
    </source>
</evidence>
<accession>A1WP26</accession>
<sequence>MPDVIAIDVGYGNTKPVWSHDPDKSGKERWGEACFPSITPMAMVDEESTGGAYNPDRILITVRNKGYYAGPAASMGIEARTLDPDYIESDDHEVLLRAAIHWAMREKRALLPAIDMLVVGLPVSGFSARGKRLRDIALAPRDVPVPRVLQTSGVPAVITVRAKQVKVLPQPFGSLRYAAQNLPDTDELFSDRALSMVIDPGYRTFDWFVANGMRPEMKLSGSFDGGVSNILRQVSQKIGYEHGTGSLEFDQVEEGLLRGAINLGYKVIDTRPYQAVVLDAARKEVMAFLGRIDANKARLRRVFLTGGGASYYKLALAEKLPGYQIQMLDNGLMGNARGFWLSGYDDFDV</sequence>
<evidence type="ECO:0000259" key="2">
    <source>
        <dbReference type="Pfam" id="PF21522"/>
    </source>
</evidence>
<dbReference type="eggNOG" id="COG0443">
    <property type="taxonomic scope" value="Bacteria"/>
</dbReference>
<dbReference type="STRING" id="391735.Veis_3667"/>
<dbReference type="Pfam" id="PF17989">
    <property type="entry name" value="ALP_N"/>
    <property type="match status" value="1"/>
</dbReference>
<dbReference type="RefSeq" id="WP_011811373.1">
    <property type="nucleotide sequence ID" value="NC_008786.1"/>
</dbReference>
<keyword evidence="4" id="KW-1185">Reference proteome</keyword>
<evidence type="ECO:0000313" key="4">
    <source>
        <dbReference type="Proteomes" id="UP000000374"/>
    </source>
</evidence>
<dbReference type="Proteomes" id="UP000000374">
    <property type="component" value="Chromosome"/>
</dbReference>
<dbReference type="EMBL" id="CP000542">
    <property type="protein sequence ID" value="ABM59383.1"/>
    <property type="molecule type" value="Genomic_DNA"/>
</dbReference>
<dbReference type="KEGG" id="vei:Veis_3667"/>
<feature type="domain" description="Actin homologue MreB-like C-terminal" evidence="2">
    <location>
        <begin position="197"/>
        <end position="316"/>
    </location>
</feature>
<dbReference type="Pfam" id="PF21522">
    <property type="entry name" value="MreB-like_C"/>
    <property type="match status" value="1"/>
</dbReference>
<gene>
    <name evidence="3" type="ordered locus">Veis_3667</name>
</gene>
<dbReference type="Gene3D" id="3.30.420.40">
    <property type="match status" value="2"/>
</dbReference>
<dbReference type="SUPFAM" id="SSF53067">
    <property type="entry name" value="Actin-like ATPase domain"/>
    <property type="match status" value="2"/>
</dbReference>
<dbReference type="HOGENOM" id="CLU_066433_0_0_4"/>
<dbReference type="OrthoDB" id="143284at2"/>
<protein>
    <submittedName>
        <fullName evidence="3">Uncharacterized protein</fullName>
    </submittedName>
</protein>
<proteinExistence type="predicted"/>
<feature type="domain" description="Actin-like protein N-terminal" evidence="1">
    <location>
        <begin position="6"/>
        <end position="173"/>
    </location>
</feature>
<dbReference type="InterPro" id="IPR043129">
    <property type="entry name" value="ATPase_NBD"/>
</dbReference>
<dbReference type="InterPro" id="IPR049067">
    <property type="entry name" value="MreB-like_C"/>
</dbReference>